<dbReference type="Gene3D" id="3.30.160.20">
    <property type="match status" value="1"/>
</dbReference>
<comment type="caution">
    <text evidence="2">The sequence shown here is derived from an EMBL/GenBank/DDBJ whole genome shotgun (WGS) entry which is preliminary data.</text>
</comment>
<dbReference type="EMBL" id="JACDTQ010000017">
    <property type="protein sequence ID" value="KAF5929680.1"/>
    <property type="molecule type" value="Genomic_DNA"/>
</dbReference>
<evidence type="ECO:0000313" key="3">
    <source>
        <dbReference type="Proteomes" id="UP000551758"/>
    </source>
</evidence>
<protein>
    <submittedName>
        <fullName evidence="2">Uncharacterized protein</fullName>
    </submittedName>
</protein>
<feature type="region of interest" description="Disordered" evidence="1">
    <location>
        <begin position="1"/>
        <end position="34"/>
    </location>
</feature>
<name>A0A7J7FNN1_DICBM</name>
<keyword evidence="3" id="KW-1185">Reference proteome</keyword>
<organism evidence="2 3">
    <name type="scientific">Diceros bicornis minor</name>
    <name type="common">South-central black rhinoceros</name>
    <dbReference type="NCBI Taxonomy" id="77932"/>
    <lineage>
        <taxon>Eukaryota</taxon>
        <taxon>Metazoa</taxon>
        <taxon>Chordata</taxon>
        <taxon>Craniata</taxon>
        <taxon>Vertebrata</taxon>
        <taxon>Euteleostomi</taxon>
        <taxon>Mammalia</taxon>
        <taxon>Eutheria</taxon>
        <taxon>Laurasiatheria</taxon>
        <taxon>Perissodactyla</taxon>
        <taxon>Rhinocerotidae</taxon>
        <taxon>Diceros</taxon>
    </lineage>
</organism>
<feature type="compositionally biased region" description="Basic and acidic residues" evidence="1">
    <location>
        <begin position="1"/>
        <end position="12"/>
    </location>
</feature>
<sequence>MKMHKHFSETNAHDVGTAGGGWRPQGSWNGKPGRLLQQQPGLLESQLWSTPGLRLQSSGRQIKDKVCVPIIKPAIRDYSGHVSLDVKRPKEVPTAIRRAFIMTMLSIIPVQQDYCGNDDVDQPHTVTPRCGSVLMCLIAAP</sequence>
<reference evidence="2 3" key="1">
    <citation type="journal article" date="2020" name="Mol. Biol. Evol.">
        <title>Interspecific Gene Flow and the Evolution of Specialization in Black and White Rhinoceros.</title>
        <authorList>
            <person name="Moodley Y."/>
            <person name="Westbury M.V."/>
            <person name="Russo I.M."/>
            <person name="Gopalakrishnan S."/>
            <person name="Rakotoarivelo A."/>
            <person name="Olsen R.A."/>
            <person name="Prost S."/>
            <person name="Tunstall T."/>
            <person name="Ryder O.A."/>
            <person name="Dalen L."/>
            <person name="Bruford M.W."/>
        </authorList>
    </citation>
    <scope>NUCLEOTIDE SEQUENCE [LARGE SCALE GENOMIC DNA]</scope>
    <source>
        <strain evidence="2">SBR-YM</strain>
        <tissue evidence="2">Skin</tissue>
    </source>
</reference>
<gene>
    <name evidence="2" type="ORF">HPG69_002402</name>
</gene>
<evidence type="ECO:0000256" key="1">
    <source>
        <dbReference type="SAM" id="MobiDB-lite"/>
    </source>
</evidence>
<proteinExistence type="predicted"/>
<accession>A0A7J7FNN1</accession>
<dbReference type="AlphaFoldDB" id="A0A7J7FNN1"/>
<dbReference type="Proteomes" id="UP000551758">
    <property type="component" value="Unassembled WGS sequence"/>
</dbReference>
<evidence type="ECO:0000313" key="2">
    <source>
        <dbReference type="EMBL" id="KAF5929680.1"/>
    </source>
</evidence>